<proteinExistence type="predicted"/>
<reference evidence="1 2" key="1">
    <citation type="submission" date="2021-06" db="EMBL/GenBank/DDBJ databases">
        <title>Caerostris darwini draft genome.</title>
        <authorList>
            <person name="Kono N."/>
            <person name="Arakawa K."/>
        </authorList>
    </citation>
    <scope>NUCLEOTIDE SEQUENCE [LARGE SCALE GENOMIC DNA]</scope>
</reference>
<evidence type="ECO:0000313" key="1">
    <source>
        <dbReference type="EMBL" id="GIY64302.1"/>
    </source>
</evidence>
<dbReference type="EMBL" id="BPLQ01012307">
    <property type="protein sequence ID" value="GIY64302.1"/>
    <property type="molecule type" value="Genomic_DNA"/>
</dbReference>
<keyword evidence="2" id="KW-1185">Reference proteome</keyword>
<comment type="caution">
    <text evidence="1">The sequence shown here is derived from an EMBL/GenBank/DDBJ whole genome shotgun (WGS) entry which is preliminary data.</text>
</comment>
<accession>A0AAV4V2F4</accession>
<protein>
    <submittedName>
        <fullName evidence="1">Uncharacterized protein</fullName>
    </submittedName>
</protein>
<gene>
    <name evidence="1" type="ORF">CDAR_189871</name>
</gene>
<name>A0AAV4V2F4_9ARAC</name>
<dbReference type="Proteomes" id="UP001054837">
    <property type="component" value="Unassembled WGS sequence"/>
</dbReference>
<sequence length="95" mass="11123">MKILCLFRKDVELWHQIILQLRNIGCLMPCHENHPCTTSRTSAPTNQIQPPQPCPFSDLRKHYDRKEIIMLIMSFTHQYPLPKTLAHILMARCAV</sequence>
<organism evidence="1 2">
    <name type="scientific">Caerostris darwini</name>
    <dbReference type="NCBI Taxonomy" id="1538125"/>
    <lineage>
        <taxon>Eukaryota</taxon>
        <taxon>Metazoa</taxon>
        <taxon>Ecdysozoa</taxon>
        <taxon>Arthropoda</taxon>
        <taxon>Chelicerata</taxon>
        <taxon>Arachnida</taxon>
        <taxon>Araneae</taxon>
        <taxon>Araneomorphae</taxon>
        <taxon>Entelegynae</taxon>
        <taxon>Araneoidea</taxon>
        <taxon>Araneidae</taxon>
        <taxon>Caerostris</taxon>
    </lineage>
</organism>
<evidence type="ECO:0000313" key="2">
    <source>
        <dbReference type="Proteomes" id="UP001054837"/>
    </source>
</evidence>
<dbReference type="AlphaFoldDB" id="A0AAV4V2F4"/>